<sequence>MNCHHGHGKGKATLVLTHIFGGILMAVAISLLFGFFVMVLWNQLMPDIFGLKTITYWQGAGLVILSRLLFGTAGHPKHGHKQKCTHRNGTDQNPCVSHTAEGEPQV</sequence>
<dbReference type="RefSeq" id="WP_188039468.1">
    <property type="nucleotide sequence ID" value="NZ_JACVHF010000005.1"/>
</dbReference>
<reference evidence="3 4" key="1">
    <citation type="submission" date="2020-07" db="EMBL/GenBank/DDBJ databases">
        <title>Draft whole-genome sequence of Heliobacterium chlorum DSM 3682, type strain.</title>
        <authorList>
            <person name="Kyndt J.A."/>
            <person name="Meyer T.E."/>
            <person name="Imhoff J.F."/>
        </authorList>
    </citation>
    <scope>NUCLEOTIDE SEQUENCE [LARGE SCALE GENOMIC DNA]</scope>
    <source>
        <strain evidence="3 4">DSM 3682</strain>
    </source>
</reference>
<proteinExistence type="predicted"/>
<evidence type="ECO:0000313" key="3">
    <source>
        <dbReference type="EMBL" id="MBC9784357.1"/>
    </source>
</evidence>
<feature type="transmembrane region" description="Helical" evidence="2">
    <location>
        <begin position="54"/>
        <end position="73"/>
    </location>
</feature>
<protein>
    <submittedName>
        <fullName evidence="3">Uncharacterized protein</fullName>
    </submittedName>
</protein>
<accession>A0ABR7T2K4</accession>
<evidence type="ECO:0000256" key="2">
    <source>
        <dbReference type="SAM" id="Phobius"/>
    </source>
</evidence>
<comment type="caution">
    <text evidence="3">The sequence shown here is derived from an EMBL/GenBank/DDBJ whole genome shotgun (WGS) entry which is preliminary data.</text>
</comment>
<gene>
    <name evidence="3" type="ORF">H1S01_07510</name>
</gene>
<name>A0ABR7T2K4_HELCL</name>
<evidence type="ECO:0000256" key="1">
    <source>
        <dbReference type="SAM" id="MobiDB-lite"/>
    </source>
</evidence>
<keyword evidence="2" id="KW-1133">Transmembrane helix</keyword>
<feature type="transmembrane region" description="Helical" evidence="2">
    <location>
        <begin position="12"/>
        <end position="42"/>
    </location>
</feature>
<organism evidence="3 4">
    <name type="scientific">Heliobacterium chlorum</name>
    <dbReference type="NCBI Taxonomy" id="2698"/>
    <lineage>
        <taxon>Bacteria</taxon>
        <taxon>Bacillati</taxon>
        <taxon>Bacillota</taxon>
        <taxon>Clostridia</taxon>
        <taxon>Eubacteriales</taxon>
        <taxon>Heliobacteriaceae</taxon>
        <taxon>Heliobacterium</taxon>
    </lineage>
</organism>
<evidence type="ECO:0000313" key="4">
    <source>
        <dbReference type="Proteomes" id="UP000617402"/>
    </source>
</evidence>
<keyword evidence="2" id="KW-0472">Membrane</keyword>
<keyword evidence="4" id="KW-1185">Reference proteome</keyword>
<keyword evidence="2" id="KW-0812">Transmembrane</keyword>
<dbReference type="EMBL" id="JACVHF010000005">
    <property type="protein sequence ID" value="MBC9784357.1"/>
    <property type="molecule type" value="Genomic_DNA"/>
</dbReference>
<dbReference type="Proteomes" id="UP000617402">
    <property type="component" value="Unassembled WGS sequence"/>
</dbReference>
<feature type="region of interest" description="Disordered" evidence="1">
    <location>
        <begin position="79"/>
        <end position="106"/>
    </location>
</feature>